<protein>
    <recommendedName>
        <fullName evidence="4">ABC transporter substrate-binding protein</fullName>
    </recommendedName>
</protein>
<accession>A0A398BHB2</accession>
<dbReference type="Pfam" id="PF13531">
    <property type="entry name" value="SBP_bac_11"/>
    <property type="match status" value="1"/>
</dbReference>
<proteinExistence type="predicted"/>
<name>A0A398BHB2_9RHOB</name>
<gene>
    <name evidence="2" type="ORF">D2N39_21000</name>
</gene>
<dbReference type="Proteomes" id="UP000266649">
    <property type="component" value="Unassembled WGS sequence"/>
</dbReference>
<organism evidence="2 3">
    <name type="scientific">Gemmobacter lutimaris</name>
    <dbReference type="NCBI Taxonomy" id="2306023"/>
    <lineage>
        <taxon>Bacteria</taxon>
        <taxon>Pseudomonadati</taxon>
        <taxon>Pseudomonadota</taxon>
        <taxon>Alphaproteobacteria</taxon>
        <taxon>Rhodobacterales</taxon>
        <taxon>Paracoccaceae</taxon>
        <taxon>Gemmobacter</taxon>
    </lineage>
</organism>
<evidence type="ECO:0000313" key="2">
    <source>
        <dbReference type="EMBL" id="RID89849.1"/>
    </source>
</evidence>
<evidence type="ECO:0008006" key="4">
    <source>
        <dbReference type="Google" id="ProtNLM"/>
    </source>
</evidence>
<dbReference type="EMBL" id="QXXQ01000022">
    <property type="protein sequence ID" value="RID89849.1"/>
    <property type="molecule type" value="Genomic_DNA"/>
</dbReference>
<dbReference type="PANTHER" id="PTHR30006">
    <property type="entry name" value="THIAMINE-BINDING PERIPLASMIC PROTEIN-RELATED"/>
    <property type="match status" value="1"/>
</dbReference>
<sequence length="424" mass="46618">MGSFWPGRAHRKAALAVCIYGLGLLVGITPARAEVLRILTSMPPAMTDPYVARIKAQIPELDVLVLNKNTVSAVEELLRGNDRAFDIFWASAPESFELLARRGRFAHESGCTAIPAEGYGPFALSSIGWTLRRDGPRAPQDWDDLLAPQWRGQIGMAPPSRSGTAHMTVERFLQVRGWNDGWRYFLALTENLATITSRSFGVTDGIRSGRFDIGLTIDFLAGTAEPELQFHYGTPAILFPAQIGLLAGAGNPLGGCAFIAAVTDDAGQRLLLQPGIGRIPISPRVREAAGDLIPPEIRAAVRSQWLRYNAGLASERYWAVNVIFDLAITDRLDRRRALWTRLHALESRAPAAETAAIRRAMQSIPISELEVRTAGDTSFANRVMELTDLPTPQRDLVRAWQARIDRQLAEIELALSGLEQRGRP</sequence>
<keyword evidence="3" id="KW-1185">Reference proteome</keyword>
<dbReference type="RefSeq" id="WP_119136715.1">
    <property type="nucleotide sequence ID" value="NZ_QXXQ01000022.1"/>
</dbReference>
<dbReference type="OrthoDB" id="9766989at2"/>
<dbReference type="SUPFAM" id="SSF53850">
    <property type="entry name" value="Periplasmic binding protein-like II"/>
    <property type="match status" value="1"/>
</dbReference>
<comment type="caution">
    <text evidence="2">The sequence shown here is derived from an EMBL/GenBank/DDBJ whole genome shotgun (WGS) entry which is preliminary data.</text>
</comment>
<evidence type="ECO:0000256" key="1">
    <source>
        <dbReference type="ARBA" id="ARBA00022729"/>
    </source>
</evidence>
<dbReference type="AlphaFoldDB" id="A0A398BHB2"/>
<evidence type="ECO:0000313" key="3">
    <source>
        <dbReference type="Proteomes" id="UP000266649"/>
    </source>
</evidence>
<keyword evidence="1" id="KW-0732">Signal</keyword>
<dbReference type="PANTHER" id="PTHR30006:SF25">
    <property type="entry name" value="PHOSPHOGLYCERATE TRANSPORT REGULATORY PROTEIN PGTC"/>
    <property type="match status" value="1"/>
</dbReference>
<dbReference type="Gene3D" id="3.40.190.10">
    <property type="entry name" value="Periplasmic binding protein-like II"/>
    <property type="match status" value="2"/>
</dbReference>
<dbReference type="GO" id="GO:0030288">
    <property type="term" value="C:outer membrane-bounded periplasmic space"/>
    <property type="evidence" value="ECO:0007669"/>
    <property type="project" value="TreeGrafter"/>
</dbReference>
<reference evidence="2 3" key="1">
    <citation type="submission" date="2018-09" db="EMBL/GenBank/DDBJ databases">
        <title>Gemmobacter lutimaris sp. nov., a marine bacterium isolated from tidal flat.</title>
        <authorList>
            <person name="Lee D.W."/>
            <person name="Yoo Y."/>
            <person name="Kim J.-J."/>
            <person name="Kim B.S."/>
        </authorList>
    </citation>
    <scope>NUCLEOTIDE SEQUENCE [LARGE SCALE GENOMIC DNA]</scope>
    <source>
        <strain evidence="2 3">YJ-T1-11</strain>
    </source>
</reference>